<evidence type="ECO:0000313" key="9">
    <source>
        <dbReference type="EMBL" id="MFD3262444.1"/>
    </source>
</evidence>
<keyword evidence="1 9" id="KW-0436">Ligase</keyword>
<comment type="caution">
    <text evidence="9">The sequence shown here is derived from an EMBL/GenBank/DDBJ whole genome shotgun (WGS) entry which is preliminary data.</text>
</comment>
<feature type="region of interest" description="Disordered" evidence="7">
    <location>
        <begin position="1"/>
        <end position="26"/>
    </location>
</feature>
<dbReference type="PROSITE" id="PS51733">
    <property type="entry name" value="BPL_LPL_CATALYTIC"/>
    <property type="match status" value="1"/>
</dbReference>
<evidence type="ECO:0000259" key="8">
    <source>
        <dbReference type="PROSITE" id="PS51733"/>
    </source>
</evidence>
<dbReference type="Gene3D" id="2.30.30.100">
    <property type="match status" value="1"/>
</dbReference>
<dbReference type="Gene3D" id="3.30.930.10">
    <property type="entry name" value="Bira Bifunctional Protein, Domain 2"/>
    <property type="match status" value="1"/>
</dbReference>
<dbReference type="InterPro" id="IPR045864">
    <property type="entry name" value="aa-tRNA-synth_II/BPL/LPL"/>
</dbReference>
<evidence type="ECO:0000313" key="10">
    <source>
        <dbReference type="Proteomes" id="UP001598130"/>
    </source>
</evidence>
<dbReference type="CDD" id="cd16442">
    <property type="entry name" value="BPL"/>
    <property type="match status" value="1"/>
</dbReference>
<dbReference type="EMBL" id="JAOTJD010000001">
    <property type="protein sequence ID" value="MFD3262444.1"/>
    <property type="molecule type" value="Genomic_DNA"/>
</dbReference>
<dbReference type="GO" id="GO:0004077">
    <property type="term" value="F:biotin--[biotin carboxyl-carrier protein] ligase activity"/>
    <property type="evidence" value="ECO:0007669"/>
    <property type="project" value="UniProtKB-EC"/>
</dbReference>
<accession>A0ABW6CI46</accession>
<dbReference type="NCBIfam" id="TIGR00121">
    <property type="entry name" value="birA_ligase"/>
    <property type="match status" value="1"/>
</dbReference>
<dbReference type="Proteomes" id="UP001598130">
    <property type="component" value="Unassembled WGS sequence"/>
</dbReference>
<proteinExistence type="predicted"/>
<evidence type="ECO:0000256" key="4">
    <source>
        <dbReference type="ARBA" id="ARBA00023267"/>
    </source>
</evidence>
<evidence type="ECO:0000256" key="2">
    <source>
        <dbReference type="ARBA" id="ARBA00022741"/>
    </source>
</evidence>
<protein>
    <recommendedName>
        <fullName evidence="5">biotin--[biotin carboxyl-carrier protein] ligase</fullName>
        <ecNumber evidence="5">6.3.4.15</ecNumber>
    </recommendedName>
</protein>
<keyword evidence="10" id="KW-1185">Reference proteome</keyword>
<evidence type="ECO:0000256" key="6">
    <source>
        <dbReference type="ARBA" id="ARBA00047846"/>
    </source>
</evidence>
<dbReference type="SUPFAM" id="SSF50037">
    <property type="entry name" value="C-terminal domain of transcriptional repressors"/>
    <property type="match status" value="1"/>
</dbReference>
<dbReference type="RefSeq" id="WP_377366657.1">
    <property type="nucleotide sequence ID" value="NZ_JAOTJD010000001.1"/>
</dbReference>
<sequence length="245" mass="25955">MTIPPVESYDEIDSTNAEARRRAEAGETGPVWITALTQTAGRGRRGRDWQTKVGNLAATLLFTTDKPAGEAAQISFVAALAAADLAETCLGPGAATVKWPNDLLVHGRKAVGILVESGPLPDGRIWLAVGIGVNLAHAPQDVERPAAAFAEFMQGPPPSPRAALDVLAQAFERWRVAWEQDGFAPIAKGWTDRAHGLGQPCEARLPNQTHRGVAEGLDADGALRLRLDDGAVLRITAGDVFFGEA</sequence>
<keyword evidence="3" id="KW-0067">ATP-binding</keyword>
<dbReference type="SUPFAM" id="SSF55681">
    <property type="entry name" value="Class II aaRS and biotin synthetases"/>
    <property type="match status" value="1"/>
</dbReference>
<keyword evidence="4" id="KW-0092">Biotin</keyword>
<dbReference type="Pfam" id="PF03099">
    <property type="entry name" value="BPL_LplA_LipB"/>
    <property type="match status" value="1"/>
</dbReference>
<dbReference type="InterPro" id="IPR003142">
    <property type="entry name" value="BPL_C"/>
</dbReference>
<feature type="domain" description="BPL/LPL catalytic" evidence="8">
    <location>
        <begin position="1"/>
        <end position="179"/>
    </location>
</feature>
<organism evidence="9 10">
    <name type="scientific">Phenylobacterium ferrooxidans</name>
    <dbReference type="NCBI Taxonomy" id="2982689"/>
    <lineage>
        <taxon>Bacteria</taxon>
        <taxon>Pseudomonadati</taxon>
        <taxon>Pseudomonadota</taxon>
        <taxon>Alphaproteobacteria</taxon>
        <taxon>Caulobacterales</taxon>
        <taxon>Caulobacteraceae</taxon>
        <taxon>Phenylobacterium</taxon>
    </lineage>
</organism>
<dbReference type="PANTHER" id="PTHR12835">
    <property type="entry name" value="BIOTIN PROTEIN LIGASE"/>
    <property type="match status" value="1"/>
</dbReference>
<dbReference type="Pfam" id="PF02237">
    <property type="entry name" value="BPL_C"/>
    <property type="match status" value="1"/>
</dbReference>
<dbReference type="InterPro" id="IPR004143">
    <property type="entry name" value="BPL_LPL_catalytic"/>
</dbReference>
<gene>
    <name evidence="9" type="ORF">OCL97_00530</name>
</gene>
<name>A0ABW6CI46_9CAUL</name>
<evidence type="ECO:0000256" key="7">
    <source>
        <dbReference type="SAM" id="MobiDB-lite"/>
    </source>
</evidence>
<dbReference type="InterPro" id="IPR008988">
    <property type="entry name" value="Transcriptional_repressor_C"/>
</dbReference>
<dbReference type="EC" id="6.3.4.15" evidence="5"/>
<comment type="catalytic activity">
    <reaction evidence="6">
        <text>biotin + L-lysyl-[protein] + ATP = N(6)-biotinyl-L-lysyl-[protein] + AMP + diphosphate + H(+)</text>
        <dbReference type="Rhea" id="RHEA:11756"/>
        <dbReference type="Rhea" id="RHEA-COMP:9752"/>
        <dbReference type="Rhea" id="RHEA-COMP:10505"/>
        <dbReference type="ChEBI" id="CHEBI:15378"/>
        <dbReference type="ChEBI" id="CHEBI:29969"/>
        <dbReference type="ChEBI" id="CHEBI:30616"/>
        <dbReference type="ChEBI" id="CHEBI:33019"/>
        <dbReference type="ChEBI" id="CHEBI:57586"/>
        <dbReference type="ChEBI" id="CHEBI:83144"/>
        <dbReference type="ChEBI" id="CHEBI:456215"/>
        <dbReference type="EC" id="6.3.4.15"/>
    </reaction>
</comment>
<dbReference type="InterPro" id="IPR004408">
    <property type="entry name" value="Biotin_CoA_COase_ligase"/>
</dbReference>
<keyword evidence="2" id="KW-0547">Nucleotide-binding</keyword>
<dbReference type="PANTHER" id="PTHR12835:SF5">
    <property type="entry name" value="BIOTIN--PROTEIN LIGASE"/>
    <property type="match status" value="1"/>
</dbReference>
<reference evidence="9 10" key="1">
    <citation type="submission" date="2022-09" db="EMBL/GenBank/DDBJ databases">
        <title>New species of Phenylobacterium.</title>
        <authorList>
            <person name="Mieszkin S."/>
        </authorList>
    </citation>
    <scope>NUCLEOTIDE SEQUENCE [LARGE SCALE GENOMIC DNA]</scope>
    <source>
        <strain evidence="9 10">HK31-G</strain>
    </source>
</reference>
<evidence type="ECO:0000256" key="5">
    <source>
        <dbReference type="ARBA" id="ARBA00024227"/>
    </source>
</evidence>
<evidence type="ECO:0000256" key="3">
    <source>
        <dbReference type="ARBA" id="ARBA00022840"/>
    </source>
</evidence>
<evidence type="ECO:0000256" key="1">
    <source>
        <dbReference type="ARBA" id="ARBA00022598"/>
    </source>
</evidence>